<proteinExistence type="predicted"/>
<dbReference type="FunFam" id="3.40.50.720:FF:000009">
    <property type="entry name" value="Fatty oxidation complex, alpha subunit"/>
    <property type="match status" value="1"/>
</dbReference>
<accession>A0A562VHF0</accession>
<keyword evidence="3" id="KW-0520">NAD</keyword>
<sequence length="282" mass="30560">MNAKRVFVVGMGAMGSGIVQACAQAGHQVVAVDASEAMRAKGLTSIQQSLAKMSEGGKLRETKEALLARIEISDSLRRAADADLVIEAISEDLEIKQNLFRELSQICSPSAVLATNTSSIPITEIAVAVSNPERFVGIHFFNPVHRMKLIEVVRGILTSDQTVALAREFATSLGKEPIVVNKDTAGFIVNRINGMAILEALRLLEKGVASPEDIDKAMRLGLGHPIGPFEFMDMVGLDIVAKARMGIYEETKDPSHYPPVTLMRKVKAGHLGRKTGKGFYEY</sequence>
<dbReference type="GO" id="GO:0008691">
    <property type="term" value="F:3-hydroxybutyryl-CoA dehydrogenase activity"/>
    <property type="evidence" value="ECO:0007669"/>
    <property type="project" value="TreeGrafter"/>
</dbReference>
<dbReference type="SUPFAM" id="SSF48179">
    <property type="entry name" value="6-phosphogluconate dehydrogenase C-terminal domain-like"/>
    <property type="match status" value="1"/>
</dbReference>
<evidence type="ECO:0000313" key="6">
    <source>
        <dbReference type="EMBL" id="TWJ17356.1"/>
    </source>
</evidence>
<feature type="binding site" evidence="3">
    <location>
        <begin position="10"/>
        <end position="15"/>
    </location>
    <ligand>
        <name>NAD(+)</name>
        <dbReference type="ChEBI" id="CHEBI:57540"/>
    </ligand>
</feature>
<feature type="binding site" evidence="3">
    <location>
        <position position="96"/>
    </location>
    <ligand>
        <name>NAD(+)</name>
        <dbReference type="ChEBI" id="CHEBI:57540"/>
    </ligand>
</feature>
<name>A0A562VHF0_9BACT</name>
<dbReference type="InterPro" id="IPR013328">
    <property type="entry name" value="6PGD_dom2"/>
</dbReference>
<dbReference type="OrthoDB" id="9775332at2"/>
<dbReference type="Gene3D" id="1.10.1040.10">
    <property type="entry name" value="N-(1-d-carboxylethyl)-l-norvaline Dehydrogenase, domain 2"/>
    <property type="match status" value="1"/>
</dbReference>
<dbReference type="PANTHER" id="PTHR48075">
    <property type="entry name" value="3-HYDROXYACYL-COA DEHYDROGENASE FAMILY PROTEIN"/>
    <property type="match status" value="1"/>
</dbReference>
<dbReference type="GO" id="GO:0070403">
    <property type="term" value="F:NAD+ binding"/>
    <property type="evidence" value="ECO:0007669"/>
    <property type="project" value="InterPro"/>
</dbReference>
<dbReference type="PIRSF" id="PIRSF000105">
    <property type="entry name" value="HCDH"/>
    <property type="match status" value="1"/>
</dbReference>
<dbReference type="InterPro" id="IPR006108">
    <property type="entry name" value="3HC_DH_C"/>
</dbReference>
<evidence type="ECO:0000259" key="4">
    <source>
        <dbReference type="Pfam" id="PF00725"/>
    </source>
</evidence>
<feature type="binding site" evidence="3">
    <location>
        <position position="91"/>
    </location>
    <ligand>
        <name>NAD(+)</name>
        <dbReference type="ChEBI" id="CHEBI:57540"/>
    </ligand>
</feature>
<evidence type="ECO:0000256" key="2">
    <source>
        <dbReference type="PIRSR" id="PIRSR000105-1"/>
    </source>
</evidence>
<dbReference type="Pfam" id="PF00725">
    <property type="entry name" value="3HCDH"/>
    <property type="match status" value="1"/>
</dbReference>
<evidence type="ECO:0000259" key="5">
    <source>
        <dbReference type="Pfam" id="PF02737"/>
    </source>
</evidence>
<dbReference type="Gene3D" id="3.40.50.720">
    <property type="entry name" value="NAD(P)-binding Rossmann-like Domain"/>
    <property type="match status" value="1"/>
</dbReference>
<dbReference type="PROSITE" id="PS51257">
    <property type="entry name" value="PROKAR_LIPOPROTEIN"/>
    <property type="match status" value="1"/>
</dbReference>
<protein>
    <submittedName>
        <fullName evidence="6">3-hydroxybutyryl-CoA dehydrogenase</fullName>
    </submittedName>
</protein>
<dbReference type="RefSeq" id="WP_145024448.1">
    <property type="nucleotide sequence ID" value="NZ_VLLN01000022.1"/>
</dbReference>
<dbReference type="SUPFAM" id="SSF51735">
    <property type="entry name" value="NAD(P)-binding Rossmann-fold domains"/>
    <property type="match status" value="1"/>
</dbReference>
<organism evidence="6 7">
    <name type="scientific">Geobacter argillaceus</name>
    <dbReference type="NCBI Taxonomy" id="345631"/>
    <lineage>
        <taxon>Bacteria</taxon>
        <taxon>Pseudomonadati</taxon>
        <taxon>Thermodesulfobacteriota</taxon>
        <taxon>Desulfuromonadia</taxon>
        <taxon>Geobacterales</taxon>
        <taxon>Geobacteraceae</taxon>
        <taxon>Geobacter</taxon>
    </lineage>
</organism>
<feature type="binding site" evidence="3">
    <location>
        <position position="33"/>
    </location>
    <ligand>
        <name>NAD(+)</name>
        <dbReference type="ChEBI" id="CHEBI:57540"/>
    </ligand>
</feature>
<comment type="caution">
    <text evidence="6">The sequence shown here is derived from an EMBL/GenBank/DDBJ whole genome shotgun (WGS) entry which is preliminary data.</text>
</comment>
<dbReference type="InterPro" id="IPR036291">
    <property type="entry name" value="NAD(P)-bd_dom_sf"/>
</dbReference>
<feature type="binding site" evidence="3">
    <location>
        <position position="142"/>
    </location>
    <ligand>
        <name>NAD(+)</name>
        <dbReference type="ChEBI" id="CHEBI:57540"/>
    </ligand>
</feature>
<dbReference type="EMBL" id="VLLN01000022">
    <property type="protein sequence ID" value="TWJ17356.1"/>
    <property type="molecule type" value="Genomic_DNA"/>
</dbReference>
<feature type="site" description="Important for catalytic activity" evidence="2">
    <location>
        <position position="139"/>
    </location>
</feature>
<dbReference type="InterPro" id="IPR022694">
    <property type="entry name" value="3-OHacyl-CoA_DH"/>
</dbReference>
<dbReference type="Proteomes" id="UP000319449">
    <property type="component" value="Unassembled WGS sequence"/>
</dbReference>
<gene>
    <name evidence="6" type="ORF">JN12_03134</name>
</gene>
<dbReference type="InterPro" id="IPR006176">
    <property type="entry name" value="3-OHacyl-CoA_DH_NAD-bd"/>
</dbReference>
<reference evidence="6 7" key="1">
    <citation type="submission" date="2019-07" db="EMBL/GenBank/DDBJ databases">
        <title>Genomic Encyclopedia of Archaeal and Bacterial Type Strains, Phase II (KMG-II): from individual species to whole genera.</title>
        <authorList>
            <person name="Goeker M."/>
        </authorList>
    </citation>
    <scope>NUCLEOTIDE SEQUENCE [LARGE SCALE GENOMIC DNA]</scope>
    <source>
        <strain evidence="6 7">ATCC BAA-1139</strain>
    </source>
</reference>
<keyword evidence="7" id="KW-1185">Reference proteome</keyword>
<evidence type="ECO:0000313" key="7">
    <source>
        <dbReference type="Proteomes" id="UP000319449"/>
    </source>
</evidence>
<dbReference type="GO" id="GO:0006635">
    <property type="term" value="P:fatty acid beta-oxidation"/>
    <property type="evidence" value="ECO:0007669"/>
    <property type="project" value="TreeGrafter"/>
</dbReference>
<feature type="binding site" evidence="3">
    <location>
        <position position="274"/>
    </location>
    <ligand>
        <name>NAD(+)</name>
        <dbReference type="ChEBI" id="CHEBI:57540"/>
    </ligand>
</feature>
<dbReference type="AlphaFoldDB" id="A0A562VHF0"/>
<feature type="domain" description="3-hydroxyacyl-CoA dehydrogenase C-terminal" evidence="4">
    <location>
        <begin position="186"/>
        <end position="282"/>
    </location>
</feature>
<dbReference type="PANTHER" id="PTHR48075:SF5">
    <property type="entry name" value="3-HYDROXYBUTYRYL-COA DEHYDROGENASE"/>
    <property type="match status" value="1"/>
</dbReference>
<feature type="binding site" evidence="3">
    <location>
        <position position="118"/>
    </location>
    <ligand>
        <name>NAD(+)</name>
        <dbReference type="ChEBI" id="CHEBI:57540"/>
    </ligand>
</feature>
<evidence type="ECO:0000256" key="3">
    <source>
        <dbReference type="PIRSR" id="PIRSR000105-2"/>
    </source>
</evidence>
<dbReference type="Pfam" id="PF02737">
    <property type="entry name" value="3HCDH_N"/>
    <property type="match status" value="1"/>
</dbReference>
<keyword evidence="1" id="KW-0560">Oxidoreductase</keyword>
<dbReference type="InterPro" id="IPR008927">
    <property type="entry name" value="6-PGluconate_DH-like_C_sf"/>
</dbReference>
<feature type="domain" description="3-hydroxyacyl-CoA dehydrogenase NAD binding" evidence="5">
    <location>
        <begin position="6"/>
        <end position="183"/>
    </location>
</feature>
<evidence type="ECO:0000256" key="1">
    <source>
        <dbReference type="ARBA" id="ARBA00023002"/>
    </source>
</evidence>